<dbReference type="OrthoDB" id="7600006at2759"/>
<proteinExistence type="predicted"/>
<evidence type="ECO:0000313" key="1">
    <source>
        <dbReference type="EMBL" id="KOC67880.1"/>
    </source>
</evidence>
<gene>
    <name evidence="1" type="ORF">WH47_12210</name>
</gene>
<sequence length="121" mass="12926">MSLVEAAPVVSETILVLGESAPVVVENITATEEMVQQPEKVVVTPLQKEVFVPLYKEQMYIAPIRSVAMLTELEPLVSVLEMDCSPCLSSIGPLKSASAALQPALCDGASGICYVFKQSDN</sequence>
<protein>
    <submittedName>
        <fullName evidence="1">Uncharacterized protein</fullName>
    </submittedName>
</protein>
<name>A0A0L7RAM2_9HYME</name>
<accession>A0A0L7RAM2</accession>
<dbReference type="AlphaFoldDB" id="A0A0L7RAM2"/>
<dbReference type="EMBL" id="KQ414618">
    <property type="protein sequence ID" value="KOC67880.1"/>
    <property type="molecule type" value="Genomic_DNA"/>
</dbReference>
<organism evidence="1 2">
    <name type="scientific">Habropoda laboriosa</name>
    <dbReference type="NCBI Taxonomy" id="597456"/>
    <lineage>
        <taxon>Eukaryota</taxon>
        <taxon>Metazoa</taxon>
        <taxon>Ecdysozoa</taxon>
        <taxon>Arthropoda</taxon>
        <taxon>Hexapoda</taxon>
        <taxon>Insecta</taxon>
        <taxon>Pterygota</taxon>
        <taxon>Neoptera</taxon>
        <taxon>Endopterygota</taxon>
        <taxon>Hymenoptera</taxon>
        <taxon>Apocrita</taxon>
        <taxon>Aculeata</taxon>
        <taxon>Apoidea</taxon>
        <taxon>Anthophila</taxon>
        <taxon>Apidae</taxon>
        <taxon>Habropoda</taxon>
    </lineage>
</organism>
<evidence type="ECO:0000313" key="2">
    <source>
        <dbReference type="Proteomes" id="UP000053825"/>
    </source>
</evidence>
<reference evidence="1 2" key="1">
    <citation type="submission" date="2015-07" db="EMBL/GenBank/DDBJ databases">
        <title>The genome of Habropoda laboriosa.</title>
        <authorList>
            <person name="Pan H."/>
            <person name="Kapheim K."/>
        </authorList>
    </citation>
    <scope>NUCLEOTIDE SEQUENCE [LARGE SCALE GENOMIC DNA]</scope>
    <source>
        <strain evidence="1">0110345459</strain>
    </source>
</reference>
<dbReference type="Proteomes" id="UP000053825">
    <property type="component" value="Unassembled WGS sequence"/>
</dbReference>
<keyword evidence="2" id="KW-1185">Reference proteome</keyword>